<organism evidence="6 7">
    <name type="scientific">Falsiroseomonas bella</name>
    <dbReference type="NCBI Taxonomy" id="2184016"/>
    <lineage>
        <taxon>Bacteria</taxon>
        <taxon>Pseudomonadati</taxon>
        <taxon>Pseudomonadota</taxon>
        <taxon>Alphaproteobacteria</taxon>
        <taxon>Acetobacterales</taxon>
        <taxon>Roseomonadaceae</taxon>
        <taxon>Falsiroseomonas</taxon>
    </lineage>
</organism>
<dbReference type="GO" id="GO:0016811">
    <property type="term" value="F:hydrolase activity, acting on carbon-nitrogen (but not peptide) bonds, in linear amides"/>
    <property type="evidence" value="ECO:0007669"/>
    <property type="project" value="TreeGrafter"/>
</dbReference>
<dbReference type="SUPFAM" id="SSF102215">
    <property type="entry name" value="Creatininase"/>
    <property type="match status" value="1"/>
</dbReference>
<keyword evidence="2" id="KW-0479">Metal-binding</keyword>
<dbReference type="GO" id="GO:0046872">
    <property type="term" value="F:metal ion binding"/>
    <property type="evidence" value="ECO:0007669"/>
    <property type="project" value="UniProtKB-KW"/>
</dbReference>
<dbReference type="OrthoDB" id="9801445at2"/>
<dbReference type="PANTHER" id="PTHR35005:SF1">
    <property type="entry name" value="2-AMINO-5-FORMYLAMINO-6-RIBOSYLAMINOPYRIMIDIN-4(3H)-ONE 5'-MONOPHOSPHATE DEFORMYLASE"/>
    <property type="match status" value="1"/>
</dbReference>
<keyword evidence="4" id="KW-0862">Zinc</keyword>
<reference evidence="7" key="1">
    <citation type="submission" date="2018-05" db="EMBL/GenBank/DDBJ databases">
        <authorList>
            <person name="Du Z."/>
            <person name="Wang X."/>
        </authorList>
    </citation>
    <scope>NUCLEOTIDE SEQUENCE [LARGE SCALE GENOMIC DNA]</scope>
    <source>
        <strain evidence="7">CQN31</strain>
    </source>
</reference>
<evidence type="ECO:0000256" key="1">
    <source>
        <dbReference type="ARBA" id="ARBA00001947"/>
    </source>
</evidence>
<evidence type="ECO:0000313" key="6">
    <source>
        <dbReference type="EMBL" id="PWS35918.1"/>
    </source>
</evidence>
<evidence type="ECO:0000256" key="5">
    <source>
        <dbReference type="ARBA" id="ARBA00024029"/>
    </source>
</evidence>
<dbReference type="AlphaFoldDB" id="A0A317FEA6"/>
<evidence type="ECO:0000313" key="7">
    <source>
        <dbReference type="Proteomes" id="UP000245765"/>
    </source>
</evidence>
<comment type="caution">
    <text evidence="6">The sequence shown here is derived from an EMBL/GenBank/DDBJ whole genome shotgun (WGS) entry which is preliminary data.</text>
</comment>
<proteinExistence type="inferred from homology"/>
<keyword evidence="7" id="KW-1185">Reference proteome</keyword>
<dbReference type="InterPro" id="IPR003785">
    <property type="entry name" value="Creatininase/forma_Hydrolase"/>
</dbReference>
<dbReference type="Proteomes" id="UP000245765">
    <property type="component" value="Unassembled WGS sequence"/>
</dbReference>
<dbReference type="Gene3D" id="3.40.50.10310">
    <property type="entry name" value="Creatininase"/>
    <property type="match status" value="1"/>
</dbReference>
<dbReference type="RefSeq" id="WP_109872284.1">
    <property type="nucleotide sequence ID" value="NZ_QGNA01000004.1"/>
</dbReference>
<comment type="cofactor">
    <cofactor evidence="1">
        <name>Zn(2+)</name>
        <dbReference type="ChEBI" id="CHEBI:29105"/>
    </cofactor>
</comment>
<dbReference type="GO" id="GO:0009231">
    <property type="term" value="P:riboflavin biosynthetic process"/>
    <property type="evidence" value="ECO:0007669"/>
    <property type="project" value="TreeGrafter"/>
</dbReference>
<name>A0A317FEA6_9PROT</name>
<comment type="similarity">
    <text evidence="5">Belongs to the creatininase superfamily.</text>
</comment>
<dbReference type="InterPro" id="IPR024087">
    <property type="entry name" value="Creatininase-like_sf"/>
</dbReference>
<dbReference type="EMBL" id="QGNA01000004">
    <property type="protein sequence ID" value="PWS35918.1"/>
    <property type="molecule type" value="Genomic_DNA"/>
</dbReference>
<accession>A0A317FEA6</accession>
<dbReference type="Pfam" id="PF02633">
    <property type="entry name" value="Creatininase"/>
    <property type="match status" value="1"/>
</dbReference>
<evidence type="ECO:0000256" key="4">
    <source>
        <dbReference type="ARBA" id="ARBA00022833"/>
    </source>
</evidence>
<dbReference type="PANTHER" id="PTHR35005">
    <property type="entry name" value="3-DEHYDRO-SCYLLO-INOSOSE HYDROLASE"/>
    <property type="match status" value="1"/>
</dbReference>
<sequence>MAWLELAEMTTVEFAAAKPRLALLPVGATEQHGPNMRTSTDYVIAHRIAQRLAEAVGPEAVVLPPLPYGLSRHHMGFPGTITLSEETFLGCCVDVARSMKAHGVTHLLLVNGHNGNTTALAVAASRILYEVGMQAAVGFYFQQAADRVKAHGRTPRFGHACEVEVSVALAVAPELVRRDALAPGEMIPMDLPLGTNEQPFFLQVPIPFHEQTRNGVFGDARLATAEAGEDIVATAVARTVTFIRAFLQR</sequence>
<protein>
    <submittedName>
        <fullName evidence="6">Creatininase</fullName>
    </submittedName>
</protein>
<gene>
    <name evidence="6" type="ORF">DFH01_20360</name>
</gene>
<keyword evidence="3" id="KW-0378">Hydrolase</keyword>
<evidence type="ECO:0000256" key="3">
    <source>
        <dbReference type="ARBA" id="ARBA00022801"/>
    </source>
</evidence>
<evidence type="ECO:0000256" key="2">
    <source>
        <dbReference type="ARBA" id="ARBA00022723"/>
    </source>
</evidence>